<dbReference type="EMBL" id="JADAQX010000297">
    <property type="protein sequence ID" value="KAF8820808.1"/>
    <property type="molecule type" value="Genomic_DNA"/>
</dbReference>
<dbReference type="CDD" id="cd18888">
    <property type="entry name" value="NUDIX_ADPRase_Nudt5"/>
    <property type="match status" value="1"/>
</dbReference>
<evidence type="ECO:0000313" key="4">
    <source>
        <dbReference type="EMBL" id="KAF8820808.1"/>
    </source>
</evidence>
<comment type="similarity">
    <text evidence="2">Belongs to the Nudix hydrolase family.</text>
</comment>
<accession>A0ABQ7J9X2</accession>
<dbReference type="PRINTS" id="PR00502">
    <property type="entry name" value="NUDIXFAMILY"/>
</dbReference>
<organism evidence="4 5">
    <name type="scientific">Cardiosporidium cionae</name>
    <dbReference type="NCBI Taxonomy" id="476202"/>
    <lineage>
        <taxon>Eukaryota</taxon>
        <taxon>Sar</taxon>
        <taxon>Alveolata</taxon>
        <taxon>Apicomplexa</taxon>
        <taxon>Aconoidasida</taxon>
        <taxon>Nephromycida</taxon>
        <taxon>Cardiosporidium</taxon>
    </lineage>
</organism>
<evidence type="ECO:0000256" key="1">
    <source>
        <dbReference type="ARBA" id="ARBA00022801"/>
    </source>
</evidence>
<protein>
    <submittedName>
        <fullName evidence="4">Hydrolase, NUDIX family protein</fullName>
    </submittedName>
</protein>
<comment type="caution">
    <text evidence="4">The sequence shown here is derived from an EMBL/GenBank/DDBJ whole genome shotgun (WGS) entry which is preliminary data.</text>
</comment>
<gene>
    <name evidence="4" type="ORF">IE077_002799</name>
</gene>
<keyword evidence="5" id="KW-1185">Reference proteome</keyword>
<evidence type="ECO:0000259" key="3">
    <source>
        <dbReference type="PROSITE" id="PS51462"/>
    </source>
</evidence>
<dbReference type="PANTHER" id="PTHR11839:SF1">
    <property type="entry name" value="ADP-SUGAR PYROPHOSPHATASE"/>
    <property type="match status" value="1"/>
</dbReference>
<reference evidence="4 5" key="1">
    <citation type="journal article" date="2020" name="bioRxiv">
        <title>Metabolic contributions of an alphaproteobacterial endosymbiont in the apicomplexan Cardiosporidium cionae.</title>
        <authorList>
            <person name="Hunter E.S."/>
            <person name="Paight C.J."/>
            <person name="Lane C.E."/>
        </authorList>
    </citation>
    <scope>NUCLEOTIDE SEQUENCE [LARGE SCALE GENOMIC DNA]</scope>
    <source>
        <strain evidence="4">ESH_2018</strain>
    </source>
</reference>
<evidence type="ECO:0000256" key="2">
    <source>
        <dbReference type="RuleBase" id="RU003476"/>
    </source>
</evidence>
<dbReference type="InterPro" id="IPR015797">
    <property type="entry name" value="NUDIX_hydrolase-like_dom_sf"/>
</dbReference>
<feature type="domain" description="Nudix hydrolase" evidence="3">
    <location>
        <begin position="61"/>
        <end position="201"/>
    </location>
</feature>
<dbReference type="Pfam" id="PF00293">
    <property type="entry name" value="NUDIX"/>
    <property type="match status" value="1"/>
</dbReference>
<sequence>MAKSMIKDKHLLHTSKRFLPRVTEIVEVARAPWLSLQQVHYKDFTGKSCVWDRFYRNTRNPNMEVDSAAIFAETSSATPGHKPEIILVKQYRAALDKYTIELPAGLIDPGETIEETAIRELQEETGYTGKVKSCSPALAQSTLGCENLQLVHVEIDLDNQDMKNMQQHEDDKNIEVLKVPMQSLLQFLKDQGNEVCLIFDDLYCLAFGLEIADSVRKGLS</sequence>
<proteinExistence type="inferred from homology"/>
<dbReference type="GO" id="GO:0016787">
    <property type="term" value="F:hydrolase activity"/>
    <property type="evidence" value="ECO:0007669"/>
    <property type="project" value="UniProtKB-KW"/>
</dbReference>
<dbReference type="InterPro" id="IPR000086">
    <property type="entry name" value="NUDIX_hydrolase_dom"/>
</dbReference>
<dbReference type="InterPro" id="IPR020084">
    <property type="entry name" value="NUDIX_hydrolase_CS"/>
</dbReference>
<evidence type="ECO:0000313" key="5">
    <source>
        <dbReference type="Proteomes" id="UP000823046"/>
    </source>
</evidence>
<dbReference type="InterPro" id="IPR020476">
    <property type="entry name" value="Nudix_hydrolase"/>
</dbReference>
<name>A0ABQ7J9X2_9APIC</name>
<dbReference type="PANTHER" id="PTHR11839">
    <property type="entry name" value="UDP/ADP-SUGAR PYROPHOSPHATASE"/>
    <property type="match status" value="1"/>
</dbReference>
<dbReference type="SUPFAM" id="SSF55811">
    <property type="entry name" value="Nudix"/>
    <property type="match status" value="1"/>
</dbReference>
<dbReference type="PROSITE" id="PS51462">
    <property type="entry name" value="NUDIX"/>
    <property type="match status" value="1"/>
</dbReference>
<dbReference type="Gene3D" id="3.90.79.10">
    <property type="entry name" value="Nucleoside Triphosphate Pyrophosphohydrolase"/>
    <property type="match status" value="1"/>
</dbReference>
<keyword evidence="1 2" id="KW-0378">Hydrolase</keyword>
<dbReference type="PROSITE" id="PS00893">
    <property type="entry name" value="NUDIX_BOX"/>
    <property type="match status" value="1"/>
</dbReference>
<dbReference type="Proteomes" id="UP000823046">
    <property type="component" value="Unassembled WGS sequence"/>
</dbReference>